<dbReference type="Proteomes" id="UP000183561">
    <property type="component" value="Unassembled WGS sequence"/>
</dbReference>
<dbReference type="EMBL" id="FNSV01000001">
    <property type="protein sequence ID" value="SEB29235.1"/>
    <property type="molecule type" value="Genomic_DNA"/>
</dbReference>
<keyword evidence="1" id="KW-1133">Transmembrane helix</keyword>
<proteinExistence type="predicted"/>
<accession>A0A1H4I5R6</accession>
<feature type="transmembrane region" description="Helical" evidence="1">
    <location>
        <begin position="69"/>
        <end position="90"/>
    </location>
</feature>
<reference evidence="3" key="1">
    <citation type="submission" date="2016-10" db="EMBL/GenBank/DDBJ databases">
        <authorList>
            <person name="Varghese N."/>
            <person name="Submissions S."/>
        </authorList>
    </citation>
    <scope>NUCLEOTIDE SEQUENCE [LARGE SCALE GENOMIC DNA]</scope>
    <source>
        <strain evidence="3">DSM 44498</strain>
    </source>
</reference>
<protein>
    <submittedName>
        <fullName evidence="2">Uncharacterized protein</fullName>
    </submittedName>
</protein>
<feature type="transmembrane region" description="Helical" evidence="1">
    <location>
        <begin position="22"/>
        <end position="48"/>
    </location>
</feature>
<gene>
    <name evidence="2" type="ORF">SAMN04490239_0050</name>
</gene>
<keyword evidence="1" id="KW-0472">Membrane</keyword>
<dbReference type="AlphaFoldDB" id="A0A1H4I5R6"/>
<evidence type="ECO:0000313" key="3">
    <source>
        <dbReference type="Proteomes" id="UP000183561"/>
    </source>
</evidence>
<name>A0A1H4I5R6_9NOCA</name>
<keyword evidence="3" id="KW-1185">Reference proteome</keyword>
<evidence type="ECO:0000313" key="2">
    <source>
        <dbReference type="EMBL" id="SEB29235.1"/>
    </source>
</evidence>
<organism evidence="2 3">
    <name type="scientific">Rhodococcus koreensis</name>
    <dbReference type="NCBI Taxonomy" id="99653"/>
    <lineage>
        <taxon>Bacteria</taxon>
        <taxon>Bacillati</taxon>
        <taxon>Actinomycetota</taxon>
        <taxon>Actinomycetes</taxon>
        <taxon>Mycobacteriales</taxon>
        <taxon>Nocardiaceae</taxon>
        <taxon>Rhodococcus</taxon>
    </lineage>
</organism>
<evidence type="ECO:0000256" key="1">
    <source>
        <dbReference type="SAM" id="Phobius"/>
    </source>
</evidence>
<dbReference type="RefSeq" id="WP_072951446.1">
    <property type="nucleotide sequence ID" value="NZ_FNSV01000001.1"/>
</dbReference>
<keyword evidence="1" id="KW-0812">Transmembrane</keyword>
<sequence>MFAMIPTDGGSPPMSGPPPIELQIWVLWVIAGACAVAMVYSVTVLAVMRVRNLLARRAVAPTNGLVTHAIGSAIGMVVATSSALILTTVAGQ</sequence>